<dbReference type="InterPro" id="IPR036043">
    <property type="entry name" value="Phosphoglycerate_kinase_sf"/>
</dbReference>
<reference evidence="14 15" key="1">
    <citation type="submission" date="2017-09" db="EMBL/GenBank/DDBJ databases">
        <title>Depth-based differentiation of microbial function through sediment-hosted aquifers and enrichment of novel symbionts in the deep terrestrial subsurface.</title>
        <authorList>
            <person name="Probst A.J."/>
            <person name="Ladd B."/>
            <person name="Jarett J.K."/>
            <person name="Geller-Mcgrath D.E."/>
            <person name="Sieber C.M."/>
            <person name="Emerson J.B."/>
            <person name="Anantharaman K."/>
            <person name="Thomas B.C."/>
            <person name="Malmstrom R."/>
            <person name="Stieglmeier M."/>
            <person name="Klingl A."/>
            <person name="Woyke T."/>
            <person name="Ryan C.M."/>
            <person name="Banfield J.F."/>
        </authorList>
    </citation>
    <scope>NUCLEOTIDE SEQUENCE [LARGE SCALE GENOMIC DNA]</scope>
    <source>
        <strain evidence="14">CG23_combo_of_CG06-09_8_20_14_all_34_8</strain>
    </source>
</reference>
<dbReference type="PIRSF" id="PIRSF000724">
    <property type="entry name" value="Pgk"/>
    <property type="match status" value="1"/>
</dbReference>
<sequence length="398" mass="43221">MNKKTILDINLTAKSVVIRVDYNVSLVKKESEYEVSGDVRIRESLKTINYILKQKPSRLVILSHLGRPEGKVDLKYSLEPVAHKLSELINIPVEFIKTTPNKSLVEEIKNKNNGEIIMLENLRFYPQEEKNDIEFSHILADLGDVYVNEAFSNCHRAHASIVGVSQYLSVVAGLGLEKEISMITKATESPEAPLVVIIGGAKATTKIPILEKLFVKADYVLLGGGVANTFLKALGFGIGQSIYSPESMRLCQNLIWKATRAKTRLLLPSDLVVGRFETGISAGIVDKEKIPLQMQALDIGPKTTSDYSEIIAQAKTIIWNGPMGAIEKPAFVGGNNAILHSVASNSGAVSVVGGGETLSAIELNEDIKHISHVSTGGGAMLELIEKDTLPGLEVLANK</sequence>
<evidence type="ECO:0000313" key="14">
    <source>
        <dbReference type="EMBL" id="PIP52984.1"/>
    </source>
</evidence>
<dbReference type="Proteomes" id="UP000229459">
    <property type="component" value="Unassembled WGS sequence"/>
</dbReference>
<evidence type="ECO:0000256" key="11">
    <source>
        <dbReference type="PIRSR" id="PIRSR000724-1"/>
    </source>
</evidence>
<comment type="similarity">
    <text evidence="3 10 13">Belongs to the phosphoglycerate kinase family.</text>
</comment>
<evidence type="ECO:0000256" key="3">
    <source>
        <dbReference type="ARBA" id="ARBA00008982"/>
    </source>
</evidence>
<dbReference type="UniPathway" id="UPA00109">
    <property type="reaction ID" value="UER00185"/>
</dbReference>
<evidence type="ECO:0000256" key="12">
    <source>
        <dbReference type="PIRSR" id="PIRSR000724-2"/>
    </source>
</evidence>
<feature type="binding site" evidence="11">
    <location>
        <position position="40"/>
    </location>
    <ligand>
        <name>(2R)-3-phosphoglycerate</name>
        <dbReference type="ChEBI" id="CHEBI:58272"/>
    </ligand>
</feature>
<comment type="pathway">
    <text evidence="2 10">Carbohydrate degradation; glycolysis; pyruvate from D-glyceraldehyde 3-phosphate: step 2/5.</text>
</comment>
<evidence type="ECO:0000256" key="8">
    <source>
        <dbReference type="ARBA" id="ARBA00022840"/>
    </source>
</evidence>
<keyword evidence="10" id="KW-0963">Cytoplasm</keyword>
<proteinExistence type="inferred from homology"/>
<comment type="caution">
    <text evidence="10">Lacks conserved residue(s) required for the propagation of feature annotation.</text>
</comment>
<comment type="catalytic activity">
    <reaction evidence="1 10 13">
        <text>(2R)-3-phosphoglycerate + ATP = (2R)-3-phospho-glyceroyl phosphate + ADP</text>
        <dbReference type="Rhea" id="RHEA:14801"/>
        <dbReference type="ChEBI" id="CHEBI:30616"/>
        <dbReference type="ChEBI" id="CHEBI:57604"/>
        <dbReference type="ChEBI" id="CHEBI:58272"/>
        <dbReference type="ChEBI" id="CHEBI:456216"/>
        <dbReference type="EC" id="2.7.2.3"/>
    </reaction>
</comment>
<dbReference type="GO" id="GO:0006096">
    <property type="term" value="P:glycolytic process"/>
    <property type="evidence" value="ECO:0007669"/>
    <property type="project" value="UniProtKB-UniRule"/>
</dbReference>
<dbReference type="HAMAP" id="MF_00145">
    <property type="entry name" value="Phosphoglyc_kinase"/>
    <property type="match status" value="1"/>
</dbReference>
<keyword evidence="8 10" id="KW-0067">ATP-binding</keyword>
<dbReference type="InterPro" id="IPR015824">
    <property type="entry name" value="Phosphoglycerate_kinase_N"/>
</dbReference>
<evidence type="ECO:0000256" key="6">
    <source>
        <dbReference type="ARBA" id="ARBA00022741"/>
    </source>
</evidence>
<dbReference type="PANTHER" id="PTHR11406">
    <property type="entry name" value="PHOSPHOGLYCERATE KINASE"/>
    <property type="match status" value="1"/>
</dbReference>
<comment type="caution">
    <text evidence="14">The sequence shown here is derived from an EMBL/GenBank/DDBJ whole genome shotgun (WGS) entry which is preliminary data.</text>
</comment>
<protein>
    <recommendedName>
        <fullName evidence="4 10">Phosphoglycerate kinase</fullName>
        <ecNumber evidence="4 10">2.7.2.3</ecNumber>
    </recommendedName>
</protein>
<evidence type="ECO:0000256" key="1">
    <source>
        <dbReference type="ARBA" id="ARBA00000642"/>
    </source>
</evidence>
<dbReference type="PANTHER" id="PTHR11406:SF23">
    <property type="entry name" value="PHOSPHOGLYCERATE KINASE 1, CHLOROPLASTIC-RELATED"/>
    <property type="match status" value="1"/>
</dbReference>
<dbReference type="GO" id="GO:0004618">
    <property type="term" value="F:phosphoglycerate kinase activity"/>
    <property type="evidence" value="ECO:0007669"/>
    <property type="project" value="UniProtKB-UniRule"/>
</dbReference>
<dbReference type="EMBL" id="PCSR01000084">
    <property type="protein sequence ID" value="PIP52984.1"/>
    <property type="molecule type" value="Genomic_DNA"/>
</dbReference>
<feature type="binding site" evidence="10">
    <location>
        <position position="123"/>
    </location>
    <ligand>
        <name>substrate</name>
    </ligand>
</feature>
<accession>A0A2H0B5T6</accession>
<evidence type="ECO:0000256" key="5">
    <source>
        <dbReference type="ARBA" id="ARBA00022679"/>
    </source>
</evidence>
<dbReference type="Gene3D" id="3.40.50.1260">
    <property type="entry name" value="Phosphoglycerate kinase, N-terminal domain"/>
    <property type="match status" value="2"/>
</dbReference>
<name>A0A2H0B5T6_9BACT</name>
<feature type="binding site" evidence="10">
    <location>
        <position position="156"/>
    </location>
    <ligand>
        <name>substrate</name>
    </ligand>
</feature>
<evidence type="ECO:0000256" key="9">
    <source>
        <dbReference type="ARBA" id="ARBA00023152"/>
    </source>
</evidence>
<evidence type="ECO:0000256" key="13">
    <source>
        <dbReference type="RuleBase" id="RU000532"/>
    </source>
</evidence>
<feature type="binding site" evidence="11">
    <location>
        <position position="156"/>
    </location>
    <ligand>
        <name>(2R)-3-phosphoglycerate</name>
        <dbReference type="ChEBI" id="CHEBI:58272"/>
    </ligand>
</feature>
<dbReference type="AlphaFoldDB" id="A0A2H0B5T6"/>
<keyword evidence="5 10" id="KW-0808">Transferase</keyword>
<feature type="binding site" evidence="10 11">
    <location>
        <begin position="64"/>
        <end position="67"/>
    </location>
    <ligand>
        <name>substrate</name>
    </ligand>
</feature>
<dbReference type="EC" id="2.7.2.3" evidence="4 10"/>
<keyword evidence="7 10" id="KW-0418">Kinase</keyword>
<dbReference type="FunFam" id="3.40.50.1260:FF:000031">
    <property type="entry name" value="Phosphoglycerate kinase 1"/>
    <property type="match status" value="1"/>
</dbReference>
<feature type="binding site" evidence="10">
    <location>
        <position position="40"/>
    </location>
    <ligand>
        <name>substrate</name>
    </ligand>
</feature>
<feature type="binding site" evidence="10 11">
    <location>
        <begin position="21"/>
        <end position="23"/>
    </location>
    <ligand>
        <name>substrate</name>
    </ligand>
</feature>
<comment type="subunit">
    <text evidence="10">Monomer.</text>
</comment>
<dbReference type="GO" id="GO:0005829">
    <property type="term" value="C:cytosol"/>
    <property type="evidence" value="ECO:0007669"/>
    <property type="project" value="TreeGrafter"/>
</dbReference>
<dbReference type="PRINTS" id="PR00477">
    <property type="entry name" value="PHGLYCKINASE"/>
</dbReference>
<evidence type="ECO:0000256" key="10">
    <source>
        <dbReference type="HAMAP-Rule" id="MF_00145"/>
    </source>
</evidence>
<evidence type="ECO:0000256" key="4">
    <source>
        <dbReference type="ARBA" id="ARBA00013061"/>
    </source>
</evidence>
<feature type="binding site" evidence="10 12">
    <location>
        <position position="327"/>
    </location>
    <ligand>
        <name>ATP</name>
        <dbReference type="ChEBI" id="CHEBI:30616"/>
    </ligand>
</feature>
<dbReference type="Pfam" id="PF00162">
    <property type="entry name" value="PGK"/>
    <property type="match status" value="1"/>
</dbReference>
<dbReference type="GO" id="GO:0006094">
    <property type="term" value="P:gluconeogenesis"/>
    <property type="evidence" value="ECO:0007669"/>
    <property type="project" value="TreeGrafter"/>
</dbReference>
<evidence type="ECO:0000256" key="7">
    <source>
        <dbReference type="ARBA" id="ARBA00022777"/>
    </source>
</evidence>
<feature type="binding site" evidence="10">
    <location>
        <begin position="354"/>
        <end position="357"/>
    </location>
    <ligand>
        <name>ATP</name>
        <dbReference type="ChEBI" id="CHEBI:30616"/>
    </ligand>
</feature>
<evidence type="ECO:0000313" key="15">
    <source>
        <dbReference type="Proteomes" id="UP000229459"/>
    </source>
</evidence>
<feature type="binding site" evidence="10 12">
    <location>
        <position position="206"/>
    </location>
    <ligand>
        <name>ATP</name>
        <dbReference type="ChEBI" id="CHEBI:30616"/>
    </ligand>
</feature>
<keyword evidence="6 10" id="KW-0547">Nucleotide-binding</keyword>
<organism evidence="14 15">
    <name type="scientific">Candidatus Beckwithbacteria bacterium CG23_combo_of_CG06-09_8_20_14_all_34_8</name>
    <dbReference type="NCBI Taxonomy" id="1974497"/>
    <lineage>
        <taxon>Bacteria</taxon>
        <taxon>Candidatus Beckwithiibacteriota</taxon>
    </lineage>
</organism>
<gene>
    <name evidence="10 14" type="primary">pgk</name>
    <name evidence="14" type="ORF">COX08_03500</name>
</gene>
<dbReference type="InterPro" id="IPR001576">
    <property type="entry name" value="Phosphoglycerate_kinase"/>
</dbReference>
<evidence type="ECO:0000256" key="2">
    <source>
        <dbReference type="ARBA" id="ARBA00004838"/>
    </source>
</evidence>
<feature type="binding site" evidence="11">
    <location>
        <position position="123"/>
    </location>
    <ligand>
        <name>(2R)-3-phosphoglycerate</name>
        <dbReference type="ChEBI" id="CHEBI:58272"/>
    </ligand>
</feature>
<dbReference type="SUPFAM" id="SSF53748">
    <property type="entry name" value="Phosphoglycerate kinase"/>
    <property type="match status" value="1"/>
</dbReference>
<dbReference type="GO" id="GO:0043531">
    <property type="term" value="F:ADP binding"/>
    <property type="evidence" value="ECO:0007669"/>
    <property type="project" value="TreeGrafter"/>
</dbReference>
<keyword evidence="9 10" id="KW-0324">Glycolysis</keyword>
<comment type="subcellular location">
    <subcellularLocation>
        <location evidence="10">Cytoplasm</location>
    </subcellularLocation>
</comment>
<dbReference type="GO" id="GO:0005524">
    <property type="term" value="F:ATP binding"/>
    <property type="evidence" value="ECO:0007669"/>
    <property type="project" value="UniProtKB-KW"/>
</dbReference>